<evidence type="ECO:0000256" key="1">
    <source>
        <dbReference type="ARBA" id="ARBA00003416"/>
    </source>
</evidence>
<feature type="coiled-coil region" evidence="5">
    <location>
        <begin position="101"/>
        <end position="135"/>
    </location>
</feature>
<evidence type="ECO:0000256" key="2">
    <source>
        <dbReference type="ARBA" id="ARBA00009840"/>
    </source>
</evidence>
<dbReference type="PANTHER" id="PTHR30563">
    <property type="entry name" value="DNA RECOMBINATION PROTEIN RMUC"/>
    <property type="match status" value="1"/>
</dbReference>
<organism evidence="7 8">
    <name type="scientific">Algoriphagus aquatilis</name>
    <dbReference type="NCBI Taxonomy" id="490186"/>
    <lineage>
        <taxon>Bacteria</taxon>
        <taxon>Pseudomonadati</taxon>
        <taxon>Bacteroidota</taxon>
        <taxon>Cytophagia</taxon>
        <taxon>Cytophagales</taxon>
        <taxon>Cyclobacteriaceae</taxon>
        <taxon>Algoriphagus</taxon>
    </lineage>
</organism>
<comment type="function">
    <text evidence="1">Involved in DNA recombination.</text>
</comment>
<feature type="transmembrane region" description="Helical" evidence="6">
    <location>
        <begin position="6"/>
        <end position="24"/>
    </location>
</feature>
<keyword evidence="8" id="KW-1185">Reference proteome</keyword>
<dbReference type="Proteomes" id="UP001596163">
    <property type="component" value="Unassembled WGS sequence"/>
</dbReference>
<protein>
    <submittedName>
        <fullName evidence="7">DNA recombination protein RmuC</fullName>
    </submittedName>
</protein>
<keyword evidence="6" id="KW-1133">Transmembrane helix</keyword>
<keyword evidence="6" id="KW-0812">Transmembrane</keyword>
<sequence>MQIEFLIYLLLASQVALILIFLSGRNKSKENQLLRDELQRINRDLNLALTEARKESSENLIRQFQLVFENQRSGSKDQNEALRQFGDTFRQSMQDLSNMQREKLSELSRRQEELVKNTEERLEKIRETVDEKLQKTLETRLGQSFELVSNQLQAVQKGLGEMQSLANGVGDLKRVLTNVKSRGVLGEYQLQAILENLLSPDQYLVNASVNGSRDRVEFAIKMPGQEEAVLLPIDSKFPQESYLRLVDAYEANDKTTIDFSRAELIKAVKKSAADIQSKYIHPPGTTDFAILFLPVESLYAEILREPGLAQQMQQDYKVIVTGPTTLSAILNSLQMGFRTLAIQKRSAEVWQVLGAIKTEFGKFGELLERTQKKLTEANSELDKLVGVRTRVIQRKLKEIQELPEAQSKDLLDD</sequence>
<evidence type="ECO:0000313" key="7">
    <source>
        <dbReference type="EMBL" id="MFC5190549.1"/>
    </source>
</evidence>
<evidence type="ECO:0000256" key="3">
    <source>
        <dbReference type="ARBA" id="ARBA00023054"/>
    </source>
</evidence>
<dbReference type="RefSeq" id="WP_377911723.1">
    <property type="nucleotide sequence ID" value="NZ_JBHSKS010000001.1"/>
</dbReference>
<comment type="similarity">
    <text evidence="2">Belongs to the RmuC family.</text>
</comment>
<evidence type="ECO:0000256" key="4">
    <source>
        <dbReference type="ARBA" id="ARBA00023172"/>
    </source>
</evidence>
<keyword evidence="6" id="KW-0472">Membrane</keyword>
<dbReference type="PANTHER" id="PTHR30563:SF0">
    <property type="entry name" value="DNA RECOMBINATION PROTEIN RMUC"/>
    <property type="match status" value="1"/>
</dbReference>
<accession>A0ABW0BSS7</accession>
<evidence type="ECO:0000256" key="5">
    <source>
        <dbReference type="SAM" id="Coils"/>
    </source>
</evidence>
<evidence type="ECO:0000313" key="8">
    <source>
        <dbReference type="Proteomes" id="UP001596163"/>
    </source>
</evidence>
<dbReference type="InterPro" id="IPR003798">
    <property type="entry name" value="DNA_recombination_RmuC"/>
</dbReference>
<name>A0ABW0BSS7_9BACT</name>
<evidence type="ECO:0000256" key="6">
    <source>
        <dbReference type="SAM" id="Phobius"/>
    </source>
</evidence>
<proteinExistence type="inferred from homology"/>
<keyword evidence="3 5" id="KW-0175">Coiled coil</keyword>
<dbReference type="Pfam" id="PF02646">
    <property type="entry name" value="RmuC"/>
    <property type="match status" value="1"/>
</dbReference>
<comment type="caution">
    <text evidence="7">The sequence shown here is derived from an EMBL/GenBank/DDBJ whole genome shotgun (WGS) entry which is preliminary data.</text>
</comment>
<gene>
    <name evidence="7" type="ORF">ACFPIK_02130</name>
</gene>
<dbReference type="EMBL" id="JBHSKS010000001">
    <property type="protein sequence ID" value="MFC5190549.1"/>
    <property type="molecule type" value="Genomic_DNA"/>
</dbReference>
<keyword evidence="4" id="KW-0233">DNA recombination</keyword>
<reference evidence="8" key="1">
    <citation type="journal article" date="2019" name="Int. J. Syst. Evol. Microbiol.">
        <title>The Global Catalogue of Microorganisms (GCM) 10K type strain sequencing project: providing services to taxonomists for standard genome sequencing and annotation.</title>
        <authorList>
            <consortium name="The Broad Institute Genomics Platform"/>
            <consortium name="The Broad Institute Genome Sequencing Center for Infectious Disease"/>
            <person name="Wu L."/>
            <person name="Ma J."/>
        </authorList>
    </citation>
    <scope>NUCLEOTIDE SEQUENCE [LARGE SCALE GENOMIC DNA]</scope>
    <source>
        <strain evidence="8">CGMCC 1.7030</strain>
    </source>
</reference>